<dbReference type="PANTHER" id="PTHR43142">
    <property type="entry name" value="CARBOXYLIC ESTER HYDROLASE"/>
    <property type="match status" value="1"/>
</dbReference>
<keyword evidence="6" id="KW-0732">Signal</keyword>
<dbReference type="InterPro" id="IPR029058">
    <property type="entry name" value="AB_hydrolase_fold"/>
</dbReference>
<evidence type="ECO:0000313" key="9">
    <source>
        <dbReference type="Proteomes" id="UP001151699"/>
    </source>
</evidence>
<name>A0A9Q0SA80_9DIPT</name>
<dbReference type="PANTHER" id="PTHR43142:SF1">
    <property type="entry name" value="CARBOXYLIC ESTER HYDROLASE"/>
    <property type="match status" value="1"/>
</dbReference>
<organism evidence="8 9">
    <name type="scientific">Pseudolycoriella hygida</name>
    <dbReference type="NCBI Taxonomy" id="35572"/>
    <lineage>
        <taxon>Eukaryota</taxon>
        <taxon>Metazoa</taxon>
        <taxon>Ecdysozoa</taxon>
        <taxon>Arthropoda</taxon>
        <taxon>Hexapoda</taxon>
        <taxon>Insecta</taxon>
        <taxon>Pterygota</taxon>
        <taxon>Neoptera</taxon>
        <taxon>Endopterygota</taxon>
        <taxon>Diptera</taxon>
        <taxon>Nematocera</taxon>
        <taxon>Sciaroidea</taxon>
        <taxon>Sciaridae</taxon>
        <taxon>Pseudolycoriella</taxon>
    </lineage>
</organism>
<keyword evidence="5" id="KW-0325">Glycoprotein</keyword>
<evidence type="ECO:0000259" key="7">
    <source>
        <dbReference type="Pfam" id="PF00135"/>
    </source>
</evidence>
<dbReference type="EMBL" id="WJQU01000001">
    <property type="protein sequence ID" value="KAJ6649255.1"/>
    <property type="molecule type" value="Genomic_DNA"/>
</dbReference>
<dbReference type="Gene3D" id="3.40.50.1820">
    <property type="entry name" value="alpha/beta hydrolase"/>
    <property type="match status" value="1"/>
</dbReference>
<keyword evidence="4" id="KW-1015">Disulfide bond</keyword>
<keyword evidence="9" id="KW-1185">Reference proteome</keyword>
<evidence type="ECO:0000256" key="6">
    <source>
        <dbReference type="RuleBase" id="RU361235"/>
    </source>
</evidence>
<feature type="domain" description="Carboxylesterase type B" evidence="7">
    <location>
        <begin position="33"/>
        <end position="556"/>
    </location>
</feature>
<feature type="chain" id="PRO_5040542144" description="Carboxylic ester hydrolase" evidence="6">
    <location>
        <begin position="26"/>
        <end position="573"/>
    </location>
</feature>
<reference evidence="8" key="1">
    <citation type="submission" date="2022-07" db="EMBL/GenBank/DDBJ databases">
        <authorList>
            <person name="Trinca V."/>
            <person name="Uliana J.V.C."/>
            <person name="Torres T.T."/>
            <person name="Ward R.J."/>
            <person name="Monesi N."/>
        </authorList>
    </citation>
    <scope>NUCLEOTIDE SEQUENCE</scope>
    <source>
        <strain evidence="8">HSMRA1968</strain>
        <tissue evidence="8">Whole embryos</tissue>
    </source>
</reference>
<evidence type="ECO:0000256" key="3">
    <source>
        <dbReference type="ARBA" id="ARBA00022801"/>
    </source>
</evidence>
<keyword evidence="2" id="KW-0719">Serine esterase</keyword>
<proteinExistence type="inferred from homology"/>
<dbReference type="InterPro" id="IPR019826">
    <property type="entry name" value="Carboxylesterase_B_AS"/>
</dbReference>
<dbReference type="PROSITE" id="PS00122">
    <property type="entry name" value="CARBOXYLESTERASE_B_1"/>
    <property type="match status" value="1"/>
</dbReference>
<dbReference type="InterPro" id="IPR002018">
    <property type="entry name" value="CarbesteraseB"/>
</dbReference>
<dbReference type="GO" id="GO:0052689">
    <property type="term" value="F:carboxylic ester hydrolase activity"/>
    <property type="evidence" value="ECO:0007669"/>
    <property type="project" value="UniProtKB-KW"/>
</dbReference>
<dbReference type="FunFam" id="3.40.50.1820:FF:000155">
    <property type="entry name" value="Carboxylic ester hydrolase"/>
    <property type="match status" value="1"/>
</dbReference>
<protein>
    <recommendedName>
        <fullName evidence="6">Carboxylic ester hydrolase</fullName>
        <ecNumber evidence="6">3.1.1.-</ecNumber>
    </recommendedName>
</protein>
<keyword evidence="3 6" id="KW-0378">Hydrolase</keyword>
<evidence type="ECO:0000256" key="1">
    <source>
        <dbReference type="ARBA" id="ARBA00005964"/>
    </source>
</evidence>
<evidence type="ECO:0000256" key="4">
    <source>
        <dbReference type="ARBA" id="ARBA00023157"/>
    </source>
</evidence>
<accession>A0A9Q0SA80</accession>
<dbReference type="OrthoDB" id="19653at2759"/>
<evidence type="ECO:0000256" key="5">
    <source>
        <dbReference type="ARBA" id="ARBA00023180"/>
    </source>
</evidence>
<feature type="signal peptide" evidence="6">
    <location>
        <begin position="1"/>
        <end position="25"/>
    </location>
</feature>
<dbReference type="SUPFAM" id="SSF53474">
    <property type="entry name" value="alpha/beta-Hydrolases"/>
    <property type="match status" value="1"/>
</dbReference>
<gene>
    <name evidence="8" type="primary">Tcjhe_8</name>
    <name evidence="8" type="ORF">Bhyg_04489</name>
</gene>
<dbReference type="Pfam" id="PF00135">
    <property type="entry name" value="COesterase"/>
    <property type="match status" value="1"/>
</dbReference>
<sequence>MRCKIISSCSIGAFAFLIIVNSVEAKPSDLYEEPVVLTGLGHVRGSVLRSRLGELFYAFRGIRYAKPPVDDLRFKAPEPIEQWDGVFDATRDGPMCPQPAEDMSEMSEDCLRLNVYTHEISQKTSNTTIKKPVIVFIHPGGFYGVSSQSKNFAGPQILMDRDIVLVTVNYRLGSLGMLSLGTSEYPGNAAFKDQVTALKWVKYHIKNFGGDPNLVTLMGYSAGAISVSLHMVSPMTRGLFHRAIVMSGAATAQWKIPRHQLDVAERQAKILRCPIDSIDSMMSCLKSRPAQDFGNSLVNMFEYSHGNPILIWYPVIEKDFGQERFLSENPTKLMRQGKFMRIPVIAGITEYEFLGPAIAALQNDEDRLKLDSNFSTYAPISFLYERNTNRSEEISAKLRQAYLNEASFDIQSSLTGLNHLYSDGVIGFGVHRFVKLASIFTRVYYYRHSYVGRFSHVYYPENKPFGAVHHDDLLYLFVVPSVAKMFKITDPENLHVERFSRMWASFALRGDPNRLNDEVIRDIRWRPMLPNRFNYLDIGEEYVMKDKLYLERYEIWDALFPLPNRRRAKEIER</sequence>
<evidence type="ECO:0000313" key="8">
    <source>
        <dbReference type="EMBL" id="KAJ6649255.1"/>
    </source>
</evidence>
<dbReference type="AlphaFoldDB" id="A0A9Q0SA80"/>
<dbReference type="Proteomes" id="UP001151699">
    <property type="component" value="Chromosome A"/>
</dbReference>
<evidence type="ECO:0000256" key="2">
    <source>
        <dbReference type="ARBA" id="ARBA00022487"/>
    </source>
</evidence>
<dbReference type="EC" id="3.1.1.-" evidence="6"/>
<comment type="similarity">
    <text evidence="1 6">Belongs to the type-B carboxylesterase/lipase family.</text>
</comment>
<comment type="caution">
    <text evidence="8">The sequence shown here is derived from an EMBL/GenBank/DDBJ whole genome shotgun (WGS) entry which is preliminary data.</text>
</comment>